<feature type="transmembrane region" description="Helical" evidence="7">
    <location>
        <begin position="355"/>
        <end position="378"/>
    </location>
</feature>
<dbReference type="OrthoDB" id="9762833at2"/>
<dbReference type="AlphaFoldDB" id="E1R0V0"/>
<dbReference type="CDD" id="cd10334">
    <property type="entry name" value="SLC6sbd_u1"/>
    <property type="match status" value="1"/>
</dbReference>
<dbReference type="InterPro" id="IPR000175">
    <property type="entry name" value="Na/ntran_symport"/>
</dbReference>
<proteinExistence type="inferred from homology"/>
<dbReference type="SUPFAM" id="SSF161070">
    <property type="entry name" value="SNF-like"/>
    <property type="match status" value="1"/>
</dbReference>
<evidence type="ECO:0000256" key="1">
    <source>
        <dbReference type="ARBA" id="ARBA00004141"/>
    </source>
</evidence>
<evidence type="ECO:0000313" key="9">
    <source>
        <dbReference type="Proteomes" id="UP000002318"/>
    </source>
</evidence>
<dbReference type="KEGG" id="ssm:Spirs_1066"/>
<accession>E1R0V0</accession>
<dbReference type="PRINTS" id="PR00176">
    <property type="entry name" value="NANEUSMPORT"/>
</dbReference>
<dbReference type="eggNOG" id="COG0733">
    <property type="taxonomic scope" value="Bacteria"/>
</dbReference>
<organism evidence="8 9">
    <name type="scientific">Sediminispirochaeta smaragdinae (strain DSM 11293 / JCM 15392 / SEBR 4228)</name>
    <name type="common">Spirochaeta smaragdinae</name>
    <dbReference type="NCBI Taxonomy" id="573413"/>
    <lineage>
        <taxon>Bacteria</taxon>
        <taxon>Pseudomonadati</taxon>
        <taxon>Spirochaetota</taxon>
        <taxon>Spirochaetia</taxon>
        <taxon>Spirochaetales</taxon>
        <taxon>Spirochaetaceae</taxon>
        <taxon>Sediminispirochaeta</taxon>
    </lineage>
</organism>
<dbReference type="PANTHER" id="PTHR42948">
    <property type="entry name" value="TRANSPORTER"/>
    <property type="match status" value="1"/>
</dbReference>
<name>E1R0V0_SEDSS</name>
<feature type="transmembrane region" description="Helical" evidence="7">
    <location>
        <begin position="12"/>
        <end position="30"/>
    </location>
</feature>
<sequence>MKRETWGSRAGFILAAVGSAIGLGNIWRFPYMAFENGGGAFLIPYFFALVTAGIPILILEFSLGHKMKGSAPFTFAKLNRKWEWLGWWQVFISFVIAVYYVVIVGWAISYVGYSFTLAWGDKTVAFFTGDFLGLTDSPFHLGGFRWGIVAATLFAWLVSFVVLYAGVKSGIEKANKIFMPLLIVILLIVMVRGVTLPGAADGLERLFRPDFSKMLSGRVWIAAYGQIFFSLSIAFAIMLTYASYLPEKSDIVNNAFMTGLLNCGFSILSGITVFSIIGFMTQQAGGQLPEKLSGVFLAFATIPQAINQLPTMSVLVGVLFFLSLTFAGLSSFISINEVLVSSFADKLNLPRKKVVVGYTLIAGLVSLVFTTGAGLYILDIVDHWVNNFGVVLSGLTELIFIGWICKLITLREHFEPVSDFKVGMWWELTVKFVTPFVLAVTAVQGFIQEFTSPYGGYQLGPLIAYGWAVVLLIVILGVVFGKTKWADPGAFATSKAQS</sequence>
<feature type="transmembrane region" description="Helical" evidence="7">
    <location>
        <begin position="425"/>
        <end position="447"/>
    </location>
</feature>
<evidence type="ECO:0000256" key="2">
    <source>
        <dbReference type="ARBA" id="ARBA00022448"/>
    </source>
</evidence>
<dbReference type="EMBL" id="CP002116">
    <property type="protein sequence ID" value="ADK80199.1"/>
    <property type="molecule type" value="Genomic_DNA"/>
</dbReference>
<dbReference type="PROSITE" id="PS50267">
    <property type="entry name" value="NA_NEUROTRAN_SYMP_3"/>
    <property type="match status" value="1"/>
</dbReference>
<dbReference type="STRING" id="573413.Spirs_1066"/>
<feature type="transmembrane region" description="Helical" evidence="7">
    <location>
        <begin position="42"/>
        <end position="63"/>
    </location>
</feature>
<dbReference type="HOGENOM" id="CLU_006855_3_3_12"/>
<keyword evidence="2 6" id="KW-0813">Transport</keyword>
<feature type="transmembrane region" description="Helical" evidence="7">
    <location>
        <begin position="256"/>
        <end position="280"/>
    </location>
</feature>
<feature type="transmembrane region" description="Helical" evidence="7">
    <location>
        <begin position="84"/>
        <end position="108"/>
    </location>
</feature>
<feature type="transmembrane region" description="Helical" evidence="7">
    <location>
        <begin position="177"/>
        <end position="199"/>
    </location>
</feature>
<evidence type="ECO:0000256" key="5">
    <source>
        <dbReference type="ARBA" id="ARBA00023136"/>
    </source>
</evidence>
<keyword evidence="9" id="KW-1185">Reference proteome</keyword>
<evidence type="ECO:0000256" key="3">
    <source>
        <dbReference type="ARBA" id="ARBA00022692"/>
    </source>
</evidence>
<dbReference type="Pfam" id="PF00209">
    <property type="entry name" value="SNF"/>
    <property type="match status" value="2"/>
</dbReference>
<dbReference type="GO" id="GO:0015293">
    <property type="term" value="F:symporter activity"/>
    <property type="evidence" value="ECO:0007669"/>
    <property type="project" value="UniProtKB-KW"/>
</dbReference>
<dbReference type="Proteomes" id="UP000002318">
    <property type="component" value="Chromosome"/>
</dbReference>
<dbReference type="RefSeq" id="WP_013253663.1">
    <property type="nucleotide sequence ID" value="NC_014364.1"/>
</dbReference>
<keyword evidence="6" id="KW-0769">Symport</keyword>
<keyword evidence="5 7" id="KW-0472">Membrane</keyword>
<feature type="transmembrane region" description="Helical" evidence="7">
    <location>
        <begin position="384"/>
        <end position="404"/>
    </location>
</feature>
<feature type="transmembrane region" description="Helical" evidence="7">
    <location>
        <begin position="219"/>
        <end position="244"/>
    </location>
</feature>
<reference evidence="8 9" key="1">
    <citation type="journal article" date="2010" name="Stand. Genomic Sci.">
        <title>Complete genome sequence of Spirochaeta smaragdinae type strain (SEBR 4228).</title>
        <authorList>
            <person name="Mavromatis K."/>
            <person name="Yasawong M."/>
            <person name="Chertkov O."/>
            <person name="Lapidus A."/>
            <person name="Lucas S."/>
            <person name="Nolan M."/>
            <person name="Del Rio T.G."/>
            <person name="Tice H."/>
            <person name="Cheng J.F."/>
            <person name="Pitluck S."/>
            <person name="Liolios K."/>
            <person name="Ivanova N."/>
            <person name="Tapia R."/>
            <person name="Han C."/>
            <person name="Bruce D."/>
            <person name="Goodwin L."/>
            <person name="Pati A."/>
            <person name="Chen A."/>
            <person name="Palaniappan K."/>
            <person name="Land M."/>
            <person name="Hauser L."/>
            <person name="Chang Y.J."/>
            <person name="Jeffries C.D."/>
            <person name="Detter J.C."/>
            <person name="Rohde M."/>
            <person name="Brambilla E."/>
            <person name="Spring S."/>
            <person name="Goker M."/>
            <person name="Sikorski J."/>
            <person name="Woyke T."/>
            <person name="Bristow J."/>
            <person name="Eisen J.A."/>
            <person name="Markowitz V."/>
            <person name="Hugenholtz P."/>
            <person name="Klenk H.P."/>
            <person name="Kyrpides N.C."/>
        </authorList>
    </citation>
    <scope>NUCLEOTIDE SEQUENCE [LARGE SCALE GENOMIC DNA]</scope>
    <source>
        <strain evidence="9">DSM 11293 / JCM 15392 / SEBR 4228</strain>
    </source>
</reference>
<feature type="transmembrane region" description="Helical" evidence="7">
    <location>
        <begin position="144"/>
        <end position="165"/>
    </location>
</feature>
<keyword evidence="3 6" id="KW-0812">Transmembrane</keyword>
<dbReference type="PROSITE" id="PS00610">
    <property type="entry name" value="NA_NEUROTRAN_SYMP_1"/>
    <property type="match status" value="1"/>
</dbReference>
<evidence type="ECO:0000256" key="6">
    <source>
        <dbReference type="RuleBase" id="RU003732"/>
    </source>
</evidence>
<feature type="transmembrane region" description="Helical" evidence="7">
    <location>
        <begin position="314"/>
        <end position="335"/>
    </location>
</feature>
<dbReference type="InterPro" id="IPR037272">
    <property type="entry name" value="SNS_sf"/>
</dbReference>
<dbReference type="GO" id="GO:0016020">
    <property type="term" value="C:membrane"/>
    <property type="evidence" value="ECO:0007669"/>
    <property type="project" value="UniProtKB-SubCell"/>
</dbReference>
<evidence type="ECO:0000256" key="7">
    <source>
        <dbReference type="SAM" id="Phobius"/>
    </source>
</evidence>
<evidence type="ECO:0000256" key="4">
    <source>
        <dbReference type="ARBA" id="ARBA00022989"/>
    </source>
</evidence>
<keyword evidence="4 7" id="KW-1133">Transmembrane helix</keyword>
<feature type="transmembrane region" description="Helical" evidence="7">
    <location>
        <begin position="459"/>
        <end position="480"/>
    </location>
</feature>
<dbReference type="PANTHER" id="PTHR42948:SF1">
    <property type="entry name" value="TRANSPORTER"/>
    <property type="match status" value="1"/>
</dbReference>
<comment type="subcellular location">
    <subcellularLocation>
        <location evidence="1">Membrane</location>
        <topology evidence="1">Multi-pass membrane protein</topology>
    </subcellularLocation>
</comment>
<protein>
    <recommendedName>
        <fullName evidence="6">Transporter</fullName>
    </recommendedName>
</protein>
<comment type="similarity">
    <text evidence="6">Belongs to the sodium:neurotransmitter symporter (SNF) (TC 2.A.22) family.</text>
</comment>
<dbReference type="NCBIfam" id="NF037979">
    <property type="entry name" value="Na_transp"/>
    <property type="match status" value="1"/>
</dbReference>
<gene>
    <name evidence="8" type="ordered locus">Spirs_1066</name>
</gene>
<evidence type="ECO:0000313" key="8">
    <source>
        <dbReference type="EMBL" id="ADK80199.1"/>
    </source>
</evidence>